<dbReference type="Pfam" id="PF00010">
    <property type="entry name" value="HLH"/>
    <property type="match status" value="1"/>
</dbReference>
<evidence type="ECO:0000313" key="3">
    <source>
        <dbReference type="EMBL" id="KAG2862795.1"/>
    </source>
</evidence>
<evidence type="ECO:0000313" key="9">
    <source>
        <dbReference type="EMBL" id="RAW31969.1"/>
    </source>
</evidence>
<protein>
    <recommendedName>
        <fullName evidence="2">BHLH domain-containing protein</fullName>
    </recommendedName>
</protein>
<dbReference type="PANTHER" id="PTHR35796">
    <property type="entry name" value="HYPOTHETICAL CYTOSOLIC PROTEIN"/>
    <property type="match status" value="1"/>
</dbReference>
<evidence type="ECO:0000313" key="4">
    <source>
        <dbReference type="EMBL" id="KAG2925835.1"/>
    </source>
</evidence>
<reference evidence="9 10" key="1">
    <citation type="submission" date="2018-01" db="EMBL/GenBank/DDBJ databases">
        <title>Draft genome of the strawberry crown rot pathogen Phytophthora cactorum.</title>
        <authorList>
            <person name="Armitage A.D."/>
            <person name="Lysoe E."/>
            <person name="Nellist C.F."/>
            <person name="Harrison R.J."/>
            <person name="Brurberg M.B."/>
        </authorList>
    </citation>
    <scope>NUCLEOTIDE SEQUENCE [LARGE SCALE GENOMIC DNA]</scope>
    <source>
        <strain evidence="9 10">10300</strain>
    </source>
</reference>
<dbReference type="Gene3D" id="4.10.280.10">
    <property type="entry name" value="Helix-loop-helix DNA-binding domain"/>
    <property type="match status" value="1"/>
</dbReference>
<dbReference type="SMART" id="SM00353">
    <property type="entry name" value="HLH"/>
    <property type="match status" value="1"/>
</dbReference>
<feature type="domain" description="BHLH" evidence="2">
    <location>
        <begin position="160"/>
        <end position="211"/>
    </location>
</feature>
<dbReference type="EMBL" id="RCML01000067">
    <property type="protein sequence ID" value="KAG2993881.1"/>
    <property type="molecule type" value="Genomic_DNA"/>
</dbReference>
<evidence type="ECO:0000313" key="8">
    <source>
        <dbReference type="EMBL" id="KAG6960943.1"/>
    </source>
</evidence>
<dbReference type="EMBL" id="RCMV01000188">
    <property type="protein sequence ID" value="KAG3222249.1"/>
    <property type="molecule type" value="Genomic_DNA"/>
</dbReference>
<name>A0A329S5T7_9STRA</name>
<dbReference type="InterPro" id="IPR036047">
    <property type="entry name" value="F-box-like_dom_sf"/>
</dbReference>
<dbReference type="EMBL" id="MJFZ01000299">
    <property type="protein sequence ID" value="RAW31969.1"/>
    <property type="molecule type" value="Genomic_DNA"/>
</dbReference>
<proteinExistence type="predicted"/>
<keyword evidence="10" id="KW-1185">Reference proteome</keyword>
<gene>
    <name evidence="8" type="ORF">JG687_00007952</name>
    <name evidence="9" type="ORF">PC110_g11689</name>
    <name evidence="3" type="ORF">PC113_g5974</name>
    <name evidence="4" type="ORF">PC115_g8062</name>
    <name evidence="5" type="ORF">PC117_g5803</name>
    <name evidence="6" type="ORF">PC118_g3817</name>
    <name evidence="7" type="ORF">PC129_g7015</name>
</gene>
<feature type="region of interest" description="Disordered" evidence="1">
    <location>
        <begin position="309"/>
        <end position="351"/>
    </location>
</feature>
<dbReference type="InterPro" id="IPR011598">
    <property type="entry name" value="bHLH_dom"/>
</dbReference>
<dbReference type="EMBL" id="RCMK01000104">
    <property type="protein sequence ID" value="KAG2948750.1"/>
    <property type="molecule type" value="Genomic_DNA"/>
</dbReference>
<feature type="compositionally biased region" description="Low complexity" evidence="1">
    <location>
        <begin position="335"/>
        <end position="351"/>
    </location>
</feature>
<organism evidence="9 10">
    <name type="scientific">Phytophthora cactorum</name>
    <dbReference type="NCBI Taxonomy" id="29920"/>
    <lineage>
        <taxon>Eukaryota</taxon>
        <taxon>Sar</taxon>
        <taxon>Stramenopiles</taxon>
        <taxon>Oomycota</taxon>
        <taxon>Peronosporomycetes</taxon>
        <taxon>Peronosporales</taxon>
        <taxon>Peronosporaceae</taxon>
        <taxon>Phytophthora</taxon>
    </lineage>
</organism>
<dbReference type="GO" id="GO:0046983">
    <property type="term" value="F:protein dimerization activity"/>
    <property type="evidence" value="ECO:0007669"/>
    <property type="project" value="InterPro"/>
</dbReference>
<dbReference type="VEuPathDB" id="FungiDB:PC110_g11689"/>
<evidence type="ECO:0000256" key="1">
    <source>
        <dbReference type="SAM" id="MobiDB-lite"/>
    </source>
</evidence>
<dbReference type="Proteomes" id="UP000251314">
    <property type="component" value="Unassembled WGS sequence"/>
</dbReference>
<accession>A0A329S5T7</accession>
<sequence>MATGTDTFPTRSGVLWPALNDEELPVASSTSLTHVSSTSTPSTSHQRLLLPSTSNAQLNELAALLTSTAATSGAPQTFLDDLLRDDGDTQHQTQTQSFQLLQGHEDVAVSSAMTDVGVLSDAAFFSLGEEAHTTTTYSSSSSSGSPSAATNPSRLLQLETNYERKKKRAKINRKDLNSRFQELMDILHLKEDRKLNRAKILEKTIEHIEKLTAQLNALKARQPPPQQGLQHNASLRKKAIPLHHPHQLHAAMGQHNIAGSVRGSAAGGAPLLPYNPSQSHPWSAGVIGTNLPLAPVMWMPCPVVTSTAMTRKRAAPGRAADTSSRKRGRVESVESEATTISEAVSSSSEAEATEVTAATSAVATESSVFEWSAQEIPTILSYCDAWTLVSVMRTSSELRRAARSDTLWADLCRARWRISPQIDIPQPFEQWQKFHGANRIPGCSNFTRGGQLFASGRTKDISVWGLLSHRSNGHTTRTVLVNGKAAVMQVVELFVVVQNLSRARVRVTDGISVSASESGDTNSSFQPFTAASGAHLMPTVVAVNSEPCVTKDLAGVALHHGDLCVLSVFMACPGLEMEDQFLQRVGWLNMQVKMDSRDKVLERVECVNIRAACKDHNEYDRTQEKTILTARQD</sequence>
<dbReference type="Proteomes" id="UP000736787">
    <property type="component" value="Unassembled WGS sequence"/>
</dbReference>
<dbReference type="SUPFAM" id="SSF81383">
    <property type="entry name" value="F-box domain"/>
    <property type="match status" value="1"/>
</dbReference>
<evidence type="ECO:0000259" key="2">
    <source>
        <dbReference type="PROSITE" id="PS50888"/>
    </source>
</evidence>
<dbReference type="PROSITE" id="PS50888">
    <property type="entry name" value="BHLH"/>
    <property type="match status" value="1"/>
</dbReference>
<dbReference type="AlphaFoldDB" id="A0A329S5T7"/>
<dbReference type="SUPFAM" id="SSF47459">
    <property type="entry name" value="HLH, helix-loop-helix DNA-binding domain"/>
    <property type="match status" value="1"/>
</dbReference>
<evidence type="ECO:0000313" key="10">
    <source>
        <dbReference type="Proteomes" id="UP000251314"/>
    </source>
</evidence>
<dbReference type="EMBL" id="RCMI01000203">
    <property type="protein sequence ID" value="KAG2925835.1"/>
    <property type="molecule type" value="Genomic_DNA"/>
</dbReference>
<dbReference type="Proteomes" id="UP000774804">
    <property type="component" value="Unassembled WGS sequence"/>
</dbReference>
<dbReference type="Proteomes" id="UP000760860">
    <property type="component" value="Unassembled WGS sequence"/>
</dbReference>
<dbReference type="Proteomes" id="UP000688947">
    <property type="component" value="Unassembled WGS sequence"/>
</dbReference>
<dbReference type="EMBL" id="JAENGZ010000366">
    <property type="protein sequence ID" value="KAG6960943.1"/>
    <property type="molecule type" value="Genomic_DNA"/>
</dbReference>
<dbReference type="Proteomes" id="UP000697107">
    <property type="component" value="Unassembled WGS sequence"/>
</dbReference>
<evidence type="ECO:0000313" key="6">
    <source>
        <dbReference type="EMBL" id="KAG2993881.1"/>
    </source>
</evidence>
<dbReference type="Proteomes" id="UP000735874">
    <property type="component" value="Unassembled WGS sequence"/>
</dbReference>
<reference evidence="3" key="2">
    <citation type="submission" date="2018-10" db="EMBL/GenBank/DDBJ databases">
        <title>Effector identification in a new, highly contiguous assembly of the strawberry crown rot pathogen Phytophthora cactorum.</title>
        <authorList>
            <person name="Armitage A.D."/>
            <person name="Nellist C.F."/>
            <person name="Bates H."/>
            <person name="Vickerstaff R.J."/>
            <person name="Harrison R.J."/>
        </authorList>
    </citation>
    <scope>NUCLEOTIDE SEQUENCE</scope>
    <source>
        <strain evidence="3">15-7</strain>
        <strain evidence="4">4032</strain>
        <strain evidence="5">4040</strain>
        <strain evidence="6">P415</strain>
        <strain evidence="7">P421</strain>
    </source>
</reference>
<dbReference type="EMBL" id="RCMG01000119">
    <property type="protein sequence ID" value="KAG2862795.1"/>
    <property type="molecule type" value="Genomic_DNA"/>
</dbReference>
<comment type="caution">
    <text evidence="9">The sequence shown here is derived from an EMBL/GenBank/DDBJ whole genome shotgun (WGS) entry which is preliminary data.</text>
</comment>
<reference evidence="8" key="3">
    <citation type="submission" date="2021-01" db="EMBL/GenBank/DDBJ databases">
        <title>Phytophthora aleatoria, a newly-described species from Pinus radiata is distinct from Phytophthora cactorum isolates based on comparative genomics.</title>
        <authorList>
            <person name="Mcdougal R."/>
            <person name="Panda P."/>
            <person name="Williams N."/>
            <person name="Studholme D.J."/>
        </authorList>
    </citation>
    <scope>NUCLEOTIDE SEQUENCE</scope>
    <source>
        <strain evidence="8">NZFS 3830</strain>
    </source>
</reference>
<dbReference type="OrthoDB" id="71963at2759"/>
<dbReference type="InterPro" id="IPR036638">
    <property type="entry name" value="HLH_DNA-bd_sf"/>
</dbReference>
<evidence type="ECO:0000313" key="5">
    <source>
        <dbReference type="EMBL" id="KAG2948750.1"/>
    </source>
</evidence>
<feature type="region of interest" description="Disordered" evidence="1">
    <location>
        <begin position="134"/>
        <end position="170"/>
    </location>
</feature>
<evidence type="ECO:0000313" key="7">
    <source>
        <dbReference type="EMBL" id="KAG3222249.1"/>
    </source>
</evidence>
<feature type="compositionally biased region" description="Low complexity" evidence="1">
    <location>
        <begin position="134"/>
        <end position="153"/>
    </location>
</feature>
<dbReference type="PANTHER" id="PTHR35796:SF3">
    <property type="entry name" value="BHLH DOMAIN-CONTAINING PROTEIN"/>
    <property type="match status" value="1"/>
</dbReference>